<evidence type="ECO:0000256" key="4">
    <source>
        <dbReference type="ARBA" id="ARBA00048391"/>
    </source>
</evidence>
<keyword evidence="3 5" id="KW-0949">S-adenosyl-L-methionine</keyword>
<dbReference type="InterPro" id="IPR040758">
    <property type="entry name" value="PrmC_N"/>
</dbReference>
<feature type="binding site" evidence="5">
    <location>
        <position position="192"/>
    </location>
    <ligand>
        <name>S-adenosyl-L-methionine</name>
        <dbReference type="ChEBI" id="CHEBI:59789"/>
    </ligand>
</feature>
<dbReference type="HAMAP" id="MF_02126">
    <property type="entry name" value="RF_methyltr_PrmC"/>
    <property type="match status" value="1"/>
</dbReference>
<dbReference type="STRING" id="1379910.TH63_16895"/>
<dbReference type="EMBL" id="CP010777">
    <property type="protein sequence ID" value="AKQ47784.1"/>
    <property type="molecule type" value="Genomic_DNA"/>
</dbReference>
<feature type="binding site" evidence="5">
    <location>
        <position position="147"/>
    </location>
    <ligand>
        <name>S-adenosyl-L-methionine</name>
        <dbReference type="ChEBI" id="CHEBI:59789"/>
    </ligand>
</feature>
<dbReference type="Pfam" id="PF17827">
    <property type="entry name" value="PrmC_N"/>
    <property type="match status" value="1"/>
</dbReference>
<dbReference type="OrthoDB" id="9800643at2"/>
<evidence type="ECO:0000259" key="7">
    <source>
        <dbReference type="Pfam" id="PF17827"/>
    </source>
</evidence>
<dbReference type="PANTHER" id="PTHR18895:SF74">
    <property type="entry name" value="MTRF1L RELEASE FACTOR GLUTAMINE METHYLTRANSFERASE"/>
    <property type="match status" value="1"/>
</dbReference>
<proteinExistence type="inferred from homology"/>
<name>A0A0H4VVB1_9BACT</name>
<dbReference type="CDD" id="cd02440">
    <property type="entry name" value="AdoMet_MTases"/>
    <property type="match status" value="1"/>
</dbReference>
<keyword evidence="2 5" id="KW-0808">Transferase</keyword>
<dbReference type="InterPro" id="IPR002052">
    <property type="entry name" value="DNA_methylase_N6_adenine_CS"/>
</dbReference>
<dbReference type="GO" id="GO:0003676">
    <property type="term" value="F:nucleic acid binding"/>
    <property type="evidence" value="ECO:0007669"/>
    <property type="project" value="InterPro"/>
</dbReference>
<protein>
    <recommendedName>
        <fullName evidence="5">Release factor glutamine methyltransferase</fullName>
        <shortName evidence="5">RF MTase</shortName>
        <ecNumber evidence="5">2.1.1.297</ecNumber>
    </recommendedName>
    <alternativeName>
        <fullName evidence="5">N5-glutamine methyltransferase PrmC</fullName>
    </alternativeName>
    <alternativeName>
        <fullName evidence="5">Protein-(glutamine-N5) MTase PrmC</fullName>
    </alternativeName>
    <alternativeName>
        <fullName evidence="5">Protein-glutamine N-methyltransferase PrmC</fullName>
    </alternativeName>
</protein>
<dbReference type="NCBIfam" id="TIGR00536">
    <property type="entry name" value="hemK_fam"/>
    <property type="match status" value="1"/>
</dbReference>
<dbReference type="PATRIC" id="fig|1379910.4.peg.3683"/>
<dbReference type="Gene3D" id="3.40.50.150">
    <property type="entry name" value="Vaccinia Virus protein VP39"/>
    <property type="match status" value="1"/>
</dbReference>
<dbReference type="GO" id="GO:0102559">
    <property type="term" value="F:peptide chain release factor N(5)-glutamine methyltransferase activity"/>
    <property type="evidence" value="ECO:0007669"/>
    <property type="project" value="UniProtKB-EC"/>
</dbReference>
<evidence type="ECO:0000256" key="3">
    <source>
        <dbReference type="ARBA" id="ARBA00022691"/>
    </source>
</evidence>
<evidence type="ECO:0000259" key="6">
    <source>
        <dbReference type="Pfam" id="PF05175"/>
    </source>
</evidence>
<organism evidence="8 9">
    <name type="scientific">Rufibacter radiotolerans</name>
    <dbReference type="NCBI Taxonomy" id="1379910"/>
    <lineage>
        <taxon>Bacteria</taxon>
        <taxon>Pseudomonadati</taxon>
        <taxon>Bacteroidota</taxon>
        <taxon>Cytophagia</taxon>
        <taxon>Cytophagales</taxon>
        <taxon>Hymenobacteraceae</taxon>
        <taxon>Rufibacter</taxon>
    </lineage>
</organism>
<comment type="function">
    <text evidence="5">Methylates the class 1 translation termination release factors RF1/PrfA and RF2/PrfB on the glutamine residue of the universally conserved GGQ motif.</text>
</comment>
<dbReference type="PANTHER" id="PTHR18895">
    <property type="entry name" value="HEMK METHYLTRANSFERASE"/>
    <property type="match status" value="1"/>
</dbReference>
<feature type="domain" description="Methyltransferase small" evidence="6">
    <location>
        <begin position="113"/>
        <end position="200"/>
    </location>
</feature>
<comment type="caution">
    <text evidence="5">Lacks conserved residue(s) required for the propagation of feature annotation.</text>
</comment>
<dbReference type="Gene3D" id="1.10.8.10">
    <property type="entry name" value="DNA helicase RuvA subunit, C-terminal domain"/>
    <property type="match status" value="1"/>
</dbReference>
<dbReference type="Proteomes" id="UP000036458">
    <property type="component" value="Chromosome"/>
</dbReference>
<dbReference type="InterPro" id="IPR029063">
    <property type="entry name" value="SAM-dependent_MTases_sf"/>
</dbReference>
<dbReference type="RefSeq" id="WP_048922927.1">
    <property type="nucleotide sequence ID" value="NZ_CP010777.1"/>
</dbReference>
<feature type="binding site" evidence="5">
    <location>
        <begin position="192"/>
        <end position="195"/>
    </location>
    <ligand>
        <name>substrate</name>
    </ligand>
</feature>
<dbReference type="Pfam" id="PF05175">
    <property type="entry name" value="MTS"/>
    <property type="match status" value="1"/>
</dbReference>
<dbReference type="InterPro" id="IPR050320">
    <property type="entry name" value="N5-glutamine_MTase"/>
</dbReference>
<dbReference type="KEGG" id="ruf:TH63_16895"/>
<dbReference type="InterPro" id="IPR019874">
    <property type="entry name" value="RF_methyltr_PrmC"/>
</dbReference>
<dbReference type="InterPro" id="IPR004556">
    <property type="entry name" value="HemK-like"/>
</dbReference>
<evidence type="ECO:0000256" key="1">
    <source>
        <dbReference type="ARBA" id="ARBA00022603"/>
    </source>
</evidence>
<accession>A0A0H4VVB1</accession>
<dbReference type="PROSITE" id="PS00092">
    <property type="entry name" value="N6_MTASE"/>
    <property type="match status" value="1"/>
</dbReference>
<reference evidence="8 9" key="1">
    <citation type="submission" date="2015-01" db="EMBL/GenBank/DDBJ databases">
        <title>Rufibacter sp./DG31D/ whole genome sequencing.</title>
        <authorList>
            <person name="Kim M.K."/>
            <person name="Srinivasan S."/>
            <person name="Lee J.-J."/>
        </authorList>
    </citation>
    <scope>NUCLEOTIDE SEQUENCE [LARGE SCALE GENOMIC DNA]</scope>
    <source>
        <strain evidence="8 9">DG31D</strain>
    </source>
</reference>
<dbReference type="AlphaFoldDB" id="A0A0H4VVB1"/>
<dbReference type="InterPro" id="IPR007848">
    <property type="entry name" value="Small_mtfrase_dom"/>
</dbReference>
<dbReference type="NCBIfam" id="TIGR03534">
    <property type="entry name" value="RF_mod_PrmC"/>
    <property type="match status" value="1"/>
</dbReference>
<feature type="domain" description="Release factor glutamine methyltransferase N-terminal" evidence="7">
    <location>
        <begin position="6"/>
        <end position="77"/>
    </location>
</feature>
<comment type="similarity">
    <text evidence="5">Belongs to the protein N5-glutamine methyltransferase family. PrmC subfamily.</text>
</comment>
<dbReference type="EC" id="2.1.1.297" evidence="5"/>
<keyword evidence="1 5" id="KW-0489">Methyltransferase</keyword>
<feature type="binding site" evidence="5">
    <location>
        <begin position="124"/>
        <end position="128"/>
    </location>
    <ligand>
        <name>S-adenosyl-L-methionine</name>
        <dbReference type="ChEBI" id="CHEBI:59789"/>
    </ligand>
</feature>
<gene>
    <name evidence="5" type="primary">prmC</name>
    <name evidence="8" type="ORF">TH63_16895</name>
</gene>
<evidence type="ECO:0000313" key="9">
    <source>
        <dbReference type="Proteomes" id="UP000036458"/>
    </source>
</evidence>
<evidence type="ECO:0000313" key="8">
    <source>
        <dbReference type="EMBL" id="AKQ47784.1"/>
    </source>
</evidence>
<keyword evidence="9" id="KW-1185">Reference proteome</keyword>
<evidence type="ECO:0000256" key="5">
    <source>
        <dbReference type="HAMAP-Rule" id="MF_02126"/>
    </source>
</evidence>
<comment type="catalytic activity">
    <reaction evidence="4 5">
        <text>L-glutaminyl-[peptide chain release factor] + S-adenosyl-L-methionine = N(5)-methyl-L-glutaminyl-[peptide chain release factor] + S-adenosyl-L-homocysteine + H(+)</text>
        <dbReference type="Rhea" id="RHEA:42896"/>
        <dbReference type="Rhea" id="RHEA-COMP:10271"/>
        <dbReference type="Rhea" id="RHEA-COMP:10272"/>
        <dbReference type="ChEBI" id="CHEBI:15378"/>
        <dbReference type="ChEBI" id="CHEBI:30011"/>
        <dbReference type="ChEBI" id="CHEBI:57856"/>
        <dbReference type="ChEBI" id="CHEBI:59789"/>
        <dbReference type="ChEBI" id="CHEBI:61891"/>
        <dbReference type="EC" id="2.1.1.297"/>
    </reaction>
</comment>
<dbReference type="SUPFAM" id="SSF53335">
    <property type="entry name" value="S-adenosyl-L-methionine-dependent methyltransferases"/>
    <property type="match status" value="1"/>
</dbReference>
<evidence type="ECO:0000256" key="2">
    <source>
        <dbReference type="ARBA" id="ARBA00022679"/>
    </source>
</evidence>
<dbReference type="GO" id="GO:0032259">
    <property type="term" value="P:methylation"/>
    <property type="evidence" value="ECO:0007669"/>
    <property type="project" value="UniProtKB-KW"/>
</dbReference>
<sequence>MPTIEETLKHLTQQLQTLYEEPEARTMAEWVLQYLLETGRMGLLQRRQEPVPTGLGDQVQQCLERLLQHEPLQYVLGEASFYGRDFKVTPAVLIPRPETEELVQRIIKTYQHQHQHQVRLLDIGTGSGCIPITLAAELPTAQVWGLDVSEEALAVARSNAEAINQQVTWLHQDILQEVPALEANSLDAVISNPPYVLEEEKNLMRENVLAFEPHLALFVPNEDPLLFYRRIAQVAQTLLKPGGRLFFEINERYAGQTESLLQELGYQGIRLYQDLRGKDRMAEALWPGKLG</sequence>